<dbReference type="AlphaFoldDB" id="A0A5C3KSM2"/>
<evidence type="ECO:0000256" key="1">
    <source>
        <dbReference type="SAM" id="Phobius"/>
    </source>
</evidence>
<dbReference type="Proteomes" id="UP000307440">
    <property type="component" value="Unassembled WGS sequence"/>
</dbReference>
<dbReference type="OrthoDB" id="3350619at2759"/>
<keyword evidence="1" id="KW-0472">Membrane</keyword>
<accession>A0A5C3KSM2</accession>
<reference evidence="2 3" key="1">
    <citation type="journal article" date="2019" name="Nat. Ecol. Evol.">
        <title>Megaphylogeny resolves global patterns of mushroom evolution.</title>
        <authorList>
            <person name="Varga T."/>
            <person name="Krizsan K."/>
            <person name="Foldi C."/>
            <person name="Dima B."/>
            <person name="Sanchez-Garcia M."/>
            <person name="Sanchez-Ramirez S."/>
            <person name="Szollosi G.J."/>
            <person name="Szarkandi J.G."/>
            <person name="Papp V."/>
            <person name="Albert L."/>
            <person name="Andreopoulos W."/>
            <person name="Angelini C."/>
            <person name="Antonin V."/>
            <person name="Barry K.W."/>
            <person name="Bougher N.L."/>
            <person name="Buchanan P."/>
            <person name="Buyck B."/>
            <person name="Bense V."/>
            <person name="Catcheside P."/>
            <person name="Chovatia M."/>
            <person name="Cooper J."/>
            <person name="Damon W."/>
            <person name="Desjardin D."/>
            <person name="Finy P."/>
            <person name="Geml J."/>
            <person name="Haridas S."/>
            <person name="Hughes K."/>
            <person name="Justo A."/>
            <person name="Karasinski D."/>
            <person name="Kautmanova I."/>
            <person name="Kiss B."/>
            <person name="Kocsube S."/>
            <person name="Kotiranta H."/>
            <person name="LaButti K.M."/>
            <person name="Lechner B.E."/>
            <person name="Liimatainen K."/>
            <person name="Lipzen A."/>
            <person name="Lukacs Z."/>
            <person name="Mihaltcheva S."/>
            <person name="Morgado L.N."/>
            <person name="Niskanen T."/>
            <person name="Noordeloos M.E."/>
            <person name="Ohm R.A."/>
            <person name="Ortiz-Santana B."/>
            <person name="Ovrebo C."/>
            <person name="Racz N."/>
            <person name="Riley R."/>
            <person name="Savchenko A."/>
            <person name="Shiryaev A."/>
            <person name="Soop K."/>
            <person name="Spirin V."/>
            <person name="Szebenyi C."/>
            <person name="Tomsovsky M."/>
            <person name="Tulloss R.E."/>
            <person name="Uehling J."/>
            <person name="Grigoriev I.V."/>
            <person name="Vagvolgyi C."/>
            <person name="Papp T."/>
            <person name="Martin F.M."/>
            <person name="Miettinen O."/>
            <person name="Hibbett D.S."/>
            <person name="Nagy L.G."/>
        </authorList>
    </citation>
    <scope>NUCLEOTIDE SEQUENCE [LARGE SCALE GENOMIC DNA]</scope>
    <source>
        <strain evidence="2 3">CBS 121175</strain>
    </source>
</reference>
<evidence type="ECO:0000313" key="2">
    <source>
        <dbReference type="EMBL" id="TFK23512.1"/>
    </source>
</evidence>
<dbReference type="EMBL" id="ML210217">
    <property type="protein sequence ID" value="TFK23512.1"/>
    <property type="molecule type" value="Genomic_DNA"/>
</dbReference>
<protein>
    <recommendedName>
        <fullName evidence="4">Ubiquitin 3 binding protein But2 C-terminal domain-containing protein</fullName>
    </recommendedName>
</protein>
<organism evidence="2 3">
    <name type="scientific">Coprinopsis marcescibilis</name>
    <name type="common">Agaric fungus</name>
    <name type="synonym">Psathyrella marcescibilis</name>
    <dbReference type="NCBI Taxonomy" id="230819"/>
    <lineage>
        <taxon>Eukaryota</taxon>
        <taxon>Fungi</taxon>
        <taxon>Dikarya</taxon>
        <taxon>Basidiomycota</taxon>
        <taxon>Agaricomycotina</taxon>
        <taxon>Agaricomycetes</taxon>
        <taxon>Agaricomycetidae</taxon>
        <taxon>Agaricales</taxon>
        <taxon>Agaricineae</taxon>
        <taxon>Psathyrellaceae</taxon>
        <taxon>Coprinopsis</taxon>
    </lineage>
</organism>
<evidence type="ECO:0000313" key="3">
    <source>
        <dbReference type="Proteomes" id="UP000307440"/>
    </source>
</evidence>
<keyword evidence="1" id="KW-1133">Transmembrane helix</keyword>
<keyword evidence="3" id="KW-1185">Reference proteome</keyword>
<gene>
    <name evidence="2" type="ORF">FA15DRAFT_462935</name>
</gene>
<name>A0A5C3KSM2_COPMA</name>
<feature type="transmembrane region" description="Helical" evidence="1">
    <location>
        <begin position="33"/>
        <end position="54"/>
    </location>
</feature>
<proteinExistence type="predicted"/>
<keyword evidence="1" id="KW-0812">Transmembrane</keyword>
<evidence type="ECO:0008006" key="4">
    <source>
        <dbReference type="Google" id="ProtNLM"/>
    </source>
</evidence>
<sequence length="271" mass="30790">MKEYKQLPTAPTSLGDEEQEAVIYEEFSRWDKYLIRITCVCATLSTVLALSVYLSSSPPSLKITDTLRRPSPYPGLGRVLSEEKHDPLGPITSLSQMLLQISVGDSSRRMTEDTSRQHDTSRGTVYPDDRHFIASREASTIVQFKTLDYGMERCILHATFPNRTKELNPAIEVAPFSTINVWRLDRDHEISPRNPDSWKYAPNRKSLLALFDFPSSGTWSSKEFNCDSLSFVTLEFACASSNCHVEFWQDRISPNGIYLEQFDSTTKAKSQ</sequence>